<proteinExistence type="predicted"/>
<sequence length="274" mass="32167">MYFKEKPLSNWEEEDFVCFYGSKDVSKTKRKGLQASFLYCLNCIILRDQDVPDDIKEFVKMKRKDIRGLIKNYFSTEDLKMMHKATKYEVTSDKISFDQNLYFSIKEAIEKFEEDEEELDFSINLLAFCKTSNQHEARVIKAIVYLFPELISVKNCTLSEAHLSASFVHPVIRSLFSSPNVISHCSNIHQTDSNRPDYKVNKYAHYQYSCTPVFGEFKTYAYSSNTKLLITDLYHLAIFMKNEIVEKNLRLTIGFQVVGKCWAYNYQKSFVYLQ</sequence>
<accession>A0ABP9YD28</accession>
<evidence type="ECO:0000313" key="1">
    <source>
        <dbReference type="EMBL" id="GAA5804858.1"/>
    </source>
</evidence>
<organism evidence="1 2">
    <name type="scientific">Helicostylum pulchrum</name>
    <dbReference type="NCBI Taxonomy" id="562976"/>
    <lineage>
        <taxon>Eukaryota</taxon>
        <taxon>Fungi</taxon>
        <taxon>Fungi incertae sedis</taxon>
        <taxon>Mucoromycota</taxon>
        <taxon>Mucoromycotina</taxon>
        <taxon>Mucoromycetes</taxon>
        <taxon>Mucorales</taxon>
        <taxon>Mucorineae</taxon>
        <taxon>Mucoraceae</taxon>
        <taxon>Helicostylum</taxon>
    </lineage>
</organism>
<dbReference type="EMBL" id="BAABUJ010000039">
    <property type="protein sequence ID" value="GAA5804858.1"/>
    <property type="molecule type" value="Genomic_DNA"/>
</dbReference>
<comment type="caution">
    <text evidence="1">The sequence shown here is derived from an EMBL/GenBank/DDBJ whole genome shotgun (WGS) entry which is preliminary data.</text>
</comment>
<keyword evidence="2" id="KW-1185">Reference proteome</keyword>
<reference evidence="1 2" key="1">
    <citation type="submission" date="2024-04" db="EMBL/GenBank/DDBJ databases">
        <title>genome sequences of Mucor flavus KT1a and Helicostylum pulchrum KT1b strains isolation_sourced from the surface of a dry-aged beef.</title>
        <authorList>
            <person name="Toyotome T."/>
            <person name="Hosono M."/>
            <person name="Torimaru M."/>
            <person name="Fukuda K."/>
            <person name="Mikami N."/>
        </authorList>
    </citation>
    <scope>NUCLEOTIDE SEQUENCE [LARGE SCALE GENOMIC DNA]</scope>
    <source>
        <strain evidence="1 2">KT1b</strain>
    </source>
</reference>
<gene>
    <name evidence="1" type="ORF">HPULCUR_010366</name>
</gene>
<dbReference type="Proteomes" id="UP001476247">
    <property type="component" value="Unassembled WGS sequence"/>
</dbReference>
<evidence type="ECO:0000313" key="2">
    <source>
        <dbReference type="Proteomes" id="UP001476247"/>
    </source>
</evidence>
<name>A0ABP9YD28_9FUNG</name>
<protein>
    <submittedName>
        <fullName evidence="1">Uncharacterized protein</fullName>
    </submittedName>
</protein>